<keyword evidence="6" id="KW-0030">Aminoacyl-tRNA synthetase</keyword>
<proteinExistence type="inferred from homology"/>
<dbReference type="InterPro" id="IPR004364">
    <property type="entry name" value="Aa-tRNA-synt_II"/>
</dbReference>
<dbReference type="SUPFAM" id="SSF55261">
    <property type="entry name" value="GAD domain-like"/>
    <property type="match status" value="1"/>
</dbReference>
<gene>
    <name evidence="9" type="ORF">AGOR_G00238760</name>
</gene>
<evidence type="ECO:0000256" key="6">
    <source>
        <dbReference type="ARBA" id="ARBA00023146"/>
    </source>
</evidence>
<evidence type="ECO:0000256" key="4">
    <source>
        <dbReference type="ARBA" id="ARBA00022840"/>
    </source>
</evidence>
<keyword evidence="3" id="KW-0547">Nucleotide-binding</keyword>
<dbReference type="PRINTS" id="PR01042">
    <property type="entry name" value="TRNASYNTHASP"/>
</dbReference>
<keyword evidence="2" id="KW-0436">Ligase</keyword>
<comment type="caution">
    <text evidence="9">The sequence shown here is derived from an EMBL/GenBank/DDBJ whole genome shotgun (WGS) entry which is preliminary data.</text>
</comment>
<dbReference type="GO" id="GO:0005739">
    <property type="term" value="C:mitochondrion"/>
    <property type="evidence" value="ECO:0007669"/>
    <property type="project" value="TreeGrafter"/>
</dbReference>
<comment type="similarity">
    <text evidence="1">Belongs to the class-II aminoacyl-tRNA synthetase family. Type 1 subfamily.</text>
</comment>
<protein>
    <recommendedName>
        <fullName evidence="11">Aspartyl-tRNA synthetase</fullName>
    </recommendedName>
</protein>
<keyword evidence="10" id="KW-1185">Reference proteome</keyword>
<dbReference type="OrthoDB" id="8937697at2759"/>
<evidence type="ECO:0000256" key="3">
    <source>
        <dbReference type="ARBA" id="ARBA00022741"/>
    </source>
</evidence>
<dbReference type="PANTHER" id="PTHR22594">
    <property type="entry name" value="ASPARTYL/LYSYL-TRNA SYNTHETASE"/>
    <property type="match status" value="1"/>
</dbReference>
<evidence type="ECO:0008006" key="11">
    <source>
        <dbReference type="Google" id="ProtNLM"/>
    </source>
</evidence>
<evidence type="ECO:0000259" key="8">
    <source>
        <dbReference type="Pfam" id="PF02938"/>
    </source>
</evidence>
<feature type="domain" description="GAD" evidence="8">
    <location>
        <begin position="19"/>
        <end position="110"/>
    </location>
</feature>
<evidence type="ECO:0000256" key="2">
    <source>
        <dbReference type="ARBA" id="ARBA00022598"/>
    </source>
</evidence>
<dbReference type="InterPro" id="IPR045864">
    <property type="entry name" value="aa-tRNA-synth_II/BPL/LPL"/>
</dbReference>
<dbReference type="InterPro" id="IPR002312">
    <property type="entry name" value="Asp/Asn-tRNA-synth_IIb"/>
</dbReference>
<sequence>MQLVDVSEALHGTGVGFLREALNKPEGCVQAVRVPAGAKHLKNKDLETLKQTARSQFNQEVSVVLLKADGSWKSPLSKLLSDSVKQQLLQRTLAGAGDLLLLAAGAQEDVRPLLGKLRLQSAELLEAQGVAVRDPSAFNFLWVVDFPLFLPKEEDPDQLESAHHPFTAPHPDDAHLLYTQPHKVRSQHYDLVLNGCEIGGGSIRIHNASMQRYVLETILKEDSSLLSHLMEALDSGAPPHGGIALGLDRLVSIIVGAPSIRDVIAFPKSFRGHDLMSGAPDFVSEEELRPYHVSVNWPAENQGVKGK</sequence>
<evidence type="ECO:0000259" key="7">
    <source>
        <dbReference type="Pfam" id="PF00152"/>
    </source>
</evidence>
<feature type="domain" description="Aminoacyl-tRNA synthetase class II (D/K/N)" evidence="7">
    <location>
        <begin position="118"/>
        <end position="268"/>
    </location>
</feature>
<accession>A0A8T3CFM0</accession>
<keyword evidence="5" id="KW-0648">Protein biosynthesis</keyword>
<dbReference type="GO" id="GO:0004815">
    <property type="term" value="F:aspartate-tRNA ligase activity"/>
    <property type="evidence" value="ECO:0007669"/>
    <property type="project" value="TreeGrafter"/>
</dbReference>
<reference evidence="9" key="1">
    <citation type="submission" date="2021-01" db="EMBL/GenBank/DDBJ databases">
        <authorList>
            <person name="Zahm M."/>
            <person name="Roques C."/>
            <person name="Cabau C."/>
            <person name="Klopp C."/>
            <person name="Donnadieu C."/>
            <person name="Jouanno E."/>
            <person name="Lampietro C."/>
            <person name="Louis A."/>
            <person name="Herpin A."/>
            <person name="Echchiki A."/>
            <person name="Berthelot C."/>
            <person name="Parey E."/>
            <person name="Roest-Crollius H."/>
            <person name="Braasch I."/>
            <person name="Postlethwait J."/>
            <person name="Bobe J."/>
            <person name="Montfort J."/>
            <person name="Bouchez O."/>
            <person name="Begum T."/>
            <person name="Mejri S."/>
            <person name="Adams A."/>
            <person name="Chen W.-J."/>
            <person name="Guiguen Y."/>
        </authorList>
    </citation>
    <scope>NUCLEOTIDE SEQUENCE</scope>
    <source>
        <tissue evidence="9">Blood</tissue>
    </source>
</reference>
<keyword evidence="4" id="KW-0067">ATP-binding</keyword>
<dbReference type="EMBL" id="JAERUA010000024">
    <property type="protein sequence ID" value="KAI1882811.1"/>
    <property type="molecule type" value="Genomic_DNA"/>
</dbReference>
<dbReference type="InterPro" id="IPR004115">
    <property type="entry name" value="GAD-like_sf"/>
</dbReference>
<dbReference type="Pfam" id="PF00152">
    <property type="entry name" value="tRNA-synt_2"/>
    <property type="match status" value="1"/>
</dbReference>
<dbReference type="Gene3D" id="3.30.930.10">
    <property type="entry name" value="Bira Bifunctional Protein, Domain 2"/>
    <property type="match status" value="1"/>
</dbReference>
<evidence type="ECO:0000313" key="9">
    <source>
        <dbReference type="EMBL" id="KAI1882811.1"/>
    </source>
</evidence>
<dbReference type="AlphaFoldDB" id="A0A8T3CFM0"/>
<dbReference type="InterPro" id="IPR029351">
    <property type="entry name" value="GAD_dom"/>
</dbReference>
<dbReference type="GO" id="GO:0006422">
    <property type="term" value="P:aspartyl-tRNA aminoacylation"/>
    <property type="evidence" value="ECO:0007669"/>
    <property type="project" value="TreeGrafter"/>
</dbReference>
<dbReference type="SUPFAM" id="SSF55681">
    <property type="entry name" value="Class II aaRS and biotin synthetases"/>
    <property type="match status" value="1"/>
</dbReference>
<dbReference type="PANTHER" id="PTHR22594:SF5">
    <property type="entry name" value="ASPARTATE--TRNA LIGASE, MITOCHONDRIAL"/>
    <property type="match status" value="1"/>
</dbReference>
<dbReference type="Proteomes" id="UP000829720">
    <property type="component" value="Unassembled WGS sequence"/>
</dbReference>
<organism evidence="9 10">
    <name type="scientific">Albula goreensis</name>
    <dbReference type="NCBI Taxonomy" id="1534307"/>
    <lineage>
        <taxon>Eukaryota</taxon>
        <taxon>Metazoa</taxon>
        <taxon>Chordata</taxon>
        <taxon>Craniata</taxon>
        <taxon>Vertebrata</taxon>
        <taxon>Euteleostomi</taxon>
        <taxon>Actinopterygii</taxon>
        <taxon>Neopterygii</taxon>
        <taxon>Teleostei</taxon>
        <taxon>Albuliformes</taxon>
        <taxon>Albulidae</taxon>
        <taxon>Albula</taxon>
    </lineage>
</organism>
<dbReference type="Gene3D" id="3.30.1360.30">
    <property type="entry name" value="GAD-like domain"/>
    <property type="match status" value="1"/>
</dbReference>
<dbReference type="GO" id="GO:0005524">
    <property type="term" value="F:ATP binding"/>
    <property type="evidence" value="ECO:0007669"/>
    <property type="project" value="UniProtKB-KW"/>
</dbReference>
<dbReference type="Pfam" id="PF02938">
    <property type="entry name" value="GAD"/>
    <property type="match status" value="1"/>
</dbReference>
<name>A0A8T3CFM0_9TELE</name>
<evidence type="ECO:0000313" key="10">
    <source>
        <dbReference type="Proteomes" id="UP000829720"/>
    </source>
</evidence>
<evidence type="ECO:0000256" key="1">
    <source>
        <dbReference type="ARBA" id="ARBA00006303"/>
    </source>
</evidence>
<evidence type="ECO:0000256" key="5">
    <source>
        <dbReference type="ARBA" id="ARBA00022917"/>
    </source>
</evidence>